<dbReference type="AlphaFoldDB" id="A0A5P1E7J6"/>
<protein>
    <recommendedName>
        <fullName evidence="9">Cation/H+ exchanger domain-containing protein</fullName>
    </recommendedName>
</protein>
<dbReference type="Pfam" id="PF23259">
    <property type="entry name" value="CHX17_C"/>
    <property type="match status" value="1"/>
</dbReference>
<dbReference type="Pfam" id="PF23256">
    <property type="entry name" value="CHX17_2nd"/>
    <property type="match status" value="1"/>
</dbReference>
<feature type="domain" description="Cation/H(+) antiporter C-terminal" evidence="6">
    <location>
        <begin position="171"/>
        <end position="264"/>
    </location>
</feature>
<keyword evidence="1" id="KW-0813">Transport</keyword>
<gene>
    <name evidence="7" type="ORF">A4U43_C09F15280</name>
</gene>
<dbReference type="InterPro" id="IPR050794">
    <property type="entry name" value="CPA2_transporter"/>
</dbReference>
<evidence type="ECO:0000256" key="2">
    <source>
        <dbReference type="ARBA" id="ARBA00022538"/>
    </source>
</evidence>
<dbReference type="GO" id="GO:0012505">
    <property type="term" value="C:endomembrane system"/>
    <property type="evidence" value="ECO:0007669"/>
    <property type="project" value="TreeGrafter"/>
</dbReference>
<evidence type="ECO:0000313" key="8">
    <source>
        <dbReference type="Proteomes" id="UP000243459"/>
    </source>
</evidence>
<name>A0A5P1E7J6_ASPOF</name>
<reference evidence="8" key="1">
    <citation type="journal article" date="2017" name="Nat. Commun.">
        <title>The asparagus genome sheds light on the origin and evolution of a young Y chromosome.</title>
        <authorList>
            <person name="Harkess A."/>
            <person name="Zhou J."/>
            <person name="Xu C."/>
            <person name="Bowers J.E."/>
            <person name="Van der Hulst R."/>
            <person name="Ayyampalayam S."/>
            <person name="Mercati F."/>
            <person name="Riccardi P."/>
            <person name="McKain M.R."/>
            <person name="Kakrana A."/>
            <person name="Tang H."/>
            <person name="Ray J."/>
            <person name="Groenendijk J."/>
            <person name="Arikit S."/>
            <person name="Mathioni S.M."/>
            <person name="Nakano M."/>
            <person name="Shan H."/>
            <person name="Telgmann-Rauber A."/>
            <person name="Kanno A."/>
            <person name="Yue Z."/>
            <person name="Chen H."/>
            <person name="Li W."/>
            <person name="Chen Y."/>
            <person name="Xu X."/>
            <person name="Zhang Y."/>
            <person name="Luo S."/>
            <person name="Chen H."/>
            <person name="Gao J."/>
            <person name="Mao Z."/>
            <person name="Pires J.C."/>
            <person name="Luo M."/>
            <person name="Kudrna D."/>
            <person name="Wing R.A."/>
            <person name="Meyers B.C."/>
            <person name="Yi K."/>
            <person name="Kong H."/>
            <person name="Lavrijsen P."/>
            <person name="Sunseri F."/>
            <person name="Falavigna A."/>
            <person name="Ye Y."/>
            <person name="Leebens-Mack J.H."/>
            <person name="Chen G."/>
        </authorList>
    </citation>
    <scope>NUCLEOTIDE SEQUENCE [LARGE SCALE GENOMIC DNA]</scope>
    <source>
        <strain evidence="8">cv. DH0086</strain>
    </source>
</reference>
<proteinExistence type="predicted"/>
<keyword evidence="4" id="KW-0406">Ion transport</keyword>
<evidence type="ECO:0008006" key="9">
    <source>
        <dbReference type="Google" id="ProtNLM"/>
    </source>
</evidence>
<keyword evidence="2" id="KW-0633">Potassium transport</keyword>
<dbReference type="PANTHER" id="PTHR32468">
    <property type="entry name" value="CATION/H + ANTIPORTER"/>
    <property type="match status" value="1"/>
</dbReference>
<evidence type="ECO:0000256" key="1">
    <source>
        <dbReference type="ARBA" id="ARBA00022448"/>
    </source>
</evidence>
<evidence type="ECO:0000256" key="4">
    <source>
        <dbReference type="ARBA" id="ARBA00023065"/>
    </source>
</evidence>
<evidence type="ECO:0000259" key="5">
    <source>
        <dbReference type="Pfam" id="PF23256"/>
    </source>
</evidence>
<evidence type="ECO:0000313" key="7">
    <source>
        <dbReference type="EMBL" id="ONK58652.1"/>
    </source>
</evidence>
<feature type="domain" description="Cation/H(+) antiporter central" evidence="5">
    <location>
        <begin position="15"/>
        <end position="77"/>
    </location>
</feature>
<dbReference type="OMA" id="QENESHP"/>
<keyword evidence="8" id="KW-1185">Reference proteome</keyword>
<accession>A0A5P1E7J6</accession>
<dbReference type="GO" id="GO:0006813">
    <property type="term" value="P:potassium ion transport"/>
    <property type="evidence" value="ECO:0007669"/>
    <property type="project" value="UniProtKB-KW"/>
</dbReference>
<dbReference type="InterPro" id="IPR057291">
    <property type="entry name" value="CHX17_2nd"/>
</dbReference>
<keyword evidence="3" id="KW-0630">Potassium</keyword>
<organism evidence="7 8">
    <name type="scientific">Asparagus officinalis</name>
    <name type="common">Garden asparagus</name>
    <dbReference type="NCBI Taxonomy" id="4686"/>
    <lineage>
        <taxon>Eukaryota</taxon>
        <taxon>Viridiplantae</taxon>
        <taxon>Streptophyta</taxon>
        <taxon>Embryophyta</taxon>
        <taxon>Tracheophyta</taxon>
        <taxon>Spermatophyta</taxon>
        <taxon>Magnoliopsida</taxon>
        <taxon>Liliopsida</taxon>
        <taxon>Asparagales</taxon>
        <taxon>Asparagaceae</taxon>
        <taxon>Asparagoideae</taxon>
        <taxon>Asparagus</taxon>
    </lineage>
</organism>
<dbReference type="PANTHER" id="PTHR32468:SF164">
    <property type="entry name" value="OS05G0485000 PROTEIN"/>
    <property type="match status" value="1"/>
</dbReference>
<dbReference type="InterPro" id="IPR057290">
    <property type="entry name" value="CHX17_C"/>
</dbReference>
<dbReference type="GO" id="GO:0006885">
    <property type="term" value="P:regulation of pH"/>
    <property type="evidence" value="ECO:0007669"/>
    <property type="project" value="TreeGrafter"/>
</dbReference>
<dbReference type="Proteomes" id="UP000243459">
    <property type="component" value="Chromosome 9"/>
</dbReference>
<dbReference type="EMBL" id="CM007389">
    <property type="protein sequence ID" value="ONK58652.1"/>
    <property type="molecule type" value="Genomic_DNA"/>
</dbReference>
<evidence type="ECO:0000256" key="3">
    <source>
        <dbReference type="ARBA" id="ARBA00022958"/>
    </source>
</evidence>
<evidence type="ECO:0000259" key="6">
    <source>
        <dbReference type="Pfam" id="PF23259"/>
    </source>
</evidence>
<dbReference type="Gramene" id="ONK58652">
    <property type="protein sequence ID" value="ONK58652"/>
    <property type="gene ID" value="A4U43_C09F15280"/>
</dbReference>
<dbReference type="GO" id="GO:0098662">
    <property type="term" value="P:inorganic cation transmembrane transport"/>
    <property type="evidence" value="ECO:0007669"/>
    <property type="project" value="TreeGrafter"/>
</dbReference>
<sequence>MQAASQLSPHGHLSLTTMHDDICTLEEEKHSSIIIPPFHKLQSVDDAGNLSIRNVNQRVLDSAPCSVVILVDRSLTAENVAGKSSLCTKRRIVLLFFGSPDNQEALYYDWRMAEFPAVTLTLVRFVPGKQVAAAAPSMLSPMSFSVTNEQLQHSSVIDIGKFEADTSQIPDEEYVNEIRTRNLGNESIEYVEGMVNNSEEMTAMIRAMDNTFDLCIVWRSQGVSPMTAGLTEWMECPGLGSVGDPLALTGIREGMSVLVVQQYSAHEVESKLY</sequence>